<sequence>MRSAARRIPVTILHWPACSKSRACVDLFAQRLPPTAFAVVDFGADPPPRPTMVDVFDMLSKEDHAAIIRDATEEEKKQGDLALREIAIKHPERMQRPVIVNWNSGTAIIGRPIDRVASVVREIASALETT</sequence>
<dbReference type="AlphaFoldDB" id="A0A0G4J6T1"/>
<dbReference type="EMBL" id="OVEO01000004">
    <property type="protein sequence ID" value="SPQ95538.1"/>
    <property type="molecule type" value="Genomic_DNA"/>
</dbReference>
<evidence type="ECO:0000313" key="1">
    <source>
        <dbReference type="EMBL" id="CEP03298.1"/>
    </source>
</evidence>
<evidence type="ECO:0000313" key="4">
    <source>
        <dbReference type="Proteomes" id="UP000290189"/>
    </source>
</evidence>
<protein>
    <recommendedName>
        <fullName evidence="5">Arsenate reductase</fullName>
    </recommendedName>
</protein>
<dbReference type="PROSITE" id="PS51353">
    <property type="entry name" value="ARSC"/>
    <property type="match status" value="1"/>
</dbReference>
<evidence type="ECO:0008006" key="5">
    <source>
        <dbReference type="Google" id="ProtNLM"/>
    </source>
</evidence>
<geneLocation type="mitochondrion" evidence="2"/>
<dbReference type="InterPro" id="IPR036249">
    <property type="entry name" value="Thioredoxin-like_sf"/>
</dbReference>
<reference evidence="2 4" key="2">
    <citation type="submission" date="2018-03" db="EMBL/GenBank/DDBJ databases">
        <authorList>
            <person name="Fogelqvist J."/>
        </authorList>
    </citation>
    <scope>NUCLEOTIDE SEQUENCE [LARGE SCALE GENOMIC DNA]</scope>
</reference>
<dbReference type="InterPro" id="IPR006660">
    <property type="entry name" value="Arsenate_reductase-like"/>
</dbReference>
<dbReference type="Proteomes" id="UP000039324">
    <property type="component" value="Unassembled WGS sequence"/>
</dbReference>
<dbReference type="Gene3D" id="3.40.30.10">
    <property type="entry name" value="Glutaredoxin"/>
    <property type="match status" value="1"/>
</dbReference>
<dbReference type="Proteomes" id="UP000290189">
    <property type="component" value="Unassembled WGS sequence"/>
</dbReference>
<keyword evidence="3" id="KW-1185">Reference proteome</keyword>
<gene>
    <name evidence="1" type="ORF">PBRA_003058</name>
    <name evidence="2" type="ORF">PLBR_LOCUS2753</name>
</gene>
<organism evidence="1 3">
    <name type="scientific">Plasmodiophora brassicae</name>
    <name type="common">Clubroot disease agent</name>
    <dbReference type="NCBI Taxonomy" id="37360"/>
    <lineage>
        <taxon>Eukaryota</taxon>
        <taxon>Sar</taxon>
        <taxon>Rhizaria</taxon>
        <taxon>Endomyxa</taxon>
        <taxon>Phytomyxea</taxon>
        <taxon>Plasmodiophorida</taxon>
        <taxon>Plasmodiophoridae</taxon>
        <taxon>Plasmodiophora</taxon>
    </lineage>
</organism>
<name>A0A0G4J6T1_PLABS</name>
<accession>A0A0G4J6T1</accession>
<evidence type="ECO:0000313" key="2">
    <source>
        <dbReference type="EMBL" id="SPQ95538.1"/>
    </source>
</evidence>
<dbReference type="OrthoDB" id="59229at2759"/>
<proteinExistence type="predicted"/>
<dbReference type="EMBL" id="CDSF01000144">
    <property type="protein sequence ID" value="CEP03298.1"/>
    <property type="molecule type" value="Genomic_DNA"/>
</dbReference>
<dbReference type="SUPFAM" id="SSF52833">
    <property type="entry name" value="Thioredoxin-like"/>
    <property type="match status" value="1"/>
</dbReference>
<evidence type="ECO:0000313" key="3">
    <source>
        <dbReference type="Proteomes" id="UP000039324"/>
    </source>
</evidence>
<keyword evidence="2" id="KW-0496">Mitochondrion</keyword>
<reference evidence="1 3" key="1">
    <citation type="submission" date="2015-02" db="EMBL/GenBank/DDBJ databases">
        <authorList>
            <person name="Chooi Y.-H."/>
        </authorList>
    </citation>
    <scope>NUCLEOTIDE SEQUENCE [LARGE SCALE GENOMIC DNA]</scope>
    <source>
        <strain evidence="1">E3</strain>
    </source>
</reference>